<accession>A0A5B7JSE4</accession>
<gene>
    <name evidence="2" type="ORF">E2C01_096355</name>
</gene>
<name>A0A5B7JSE4_PORTR</name>
<comment type="caution">
    <text evidence="2">The sequence shown here is derived from an EMBL/GenBank/DDBJ whole genome shotgun (WGS) entry which is preliminary data.</text>
</comment>
<evidence type="ECO:0000256" key="1">
    <source>
        <dbReference type="ARBA" id="ARBA00004123"/>
    </source>
</evidence>
<dbReference type="InterPro" id="IPR009057">
    <property type="entry name" value="Homeodomain-like_sf"/>
</dbReference>
<organism evidence="2 3">
    <name type="scientific">Portunus trituberculatus</name>
    <name type="common">Swimming crab</name>
    <name type="synonym">Neptunus trituberculatus</name>
    <dbReference type="NCBI Taxonomy" id="210409"/>
    <lineage>
        <taxon>Eukaryota</taxon>
        <taxon>Metazoa</taxon>
        <taxon>Ecdysozoa</taxon>
        <taxon>Arthropoda</taxon>
        <taxon>Crustacea</taxon>
        <taxon>Multicrustacea</taxon>
        <taxon>Malacostraca</taxon>
        <taxon>Eumalacostraca</taxon>
        <taxon>Eucarida</taxon>
        <taxon>Decapoda</taxon>
        <taxon>Pleocyemata</taxon>
        <taxon>Brachyura</taxon>
        <taxon>Eubrachyura</taxon>
        <taxon>Portunoidea</taxon>
        <taxon>Portunidae</taxon>
        <taxon>Portuninae</taxon>
        <taxon>Portunus</taxon>
    </lineage>
</organism>
<dbReference type="GO" id="GO:0005634">
    <property type="term" value="C:nucleus"/>
    <property type="evidence" value="ECO:0007669"/>
    <property type="project" value="UniProtKB-SubCell"/>
</dbReference>
<dbReference type="Gene3D" id="1.10.10.10">
    <property type="entry name" value="Winged helix-like DNA-binding domain superfamily/Winged helix DNA-binding domain"/>
    <property type="match status" value="1"/>
</dbReference>
<dbReference type="Proteomes" id="UP000324222">
    <property type="component" value="Unassembled WGS sequence"/>
</dbReference>
<dbReference type="InterPro" id="IPR036388">
    <property type="entry name" value="WH-like_DNA-bd_sf"/>
</dbReference>
<protein>
    <submittedName>
        <fullName evidence="2">Uncharacterized protein</fullName>
    </submittedName>
</protein>
<sequence length="114" mass="13181">MWVKKKCPSQPISCSNRYKFVVMWLQGMSARSIARQHGVSPSTVCRWINHWKHYGRLYGSQYEYTWNFQHYRSTSCLRMAECRADCLVCRAAAEALTTTLTSLVIISGNCYMGL</sequence>
<reference evidence="2 3" key="1">
    <citation type="submission" date="2019-05" db="EMBL/GenBank/DDBJ databases">
        <title>Another draft genome of Portunus trituberculatus and its Hox gene families provides insights of decapod evolution.</title>
        <authorList>
            <person name="Jeong J.-H."/>
            <person name="Song I."/>
            <person name="Kim S."/>
            <person name="Choi T."/>
            <person name="Kim D."/>
            <person name="Ryu S."/>
            <person name="Kim W."/>
        </authorList>
    </citation>
    <scope>NUCLEOTIDE SEQUENCE [LARGE SCALE GENOMIC DNA]</scope>
    <source>
        <tissue evidence="2">Muscle</tissue>
    </source>
</reference>
<keyword evidence="3" id="KW-1185">Reference proteome</keyword>
<dbReference type="SUPFAM" id="SSF46689">
    <property type="entry name" value="Homeodomain-like"/>
    <property type="match status" value="1"/>
</dbReference>
<dbReference type="AlphaFoldDB" id="A0A5B7JSE4"/>
<dbReference type="EMBL" id="VSRR010124699">
    <property type="protein sequence ID" value="MPD00852.1"/>
    <property type="molecule type" value="Genomic_DNA"/>
</dbReference>
<comment type="subcellular location">
    <subcellularLocation>
        <location evidence="1">Nucleus</location>
    </subcellularLocation>
</comment>
<evidence type="ECO:0000313" key="3">
    <source>
        <dbReference type="Proteomes" id="UP000324222"/>
    </source>
</evidence>
<evidence type="ECO:0000313" key="2">
    <source>
        <dbReference type="EMBL" id="MPD00852.1"/>
    </source>
</evidence>
<dbReference type="Pfam" id="PF13384">
    <property type="entry name" value="HTH_23"/>
    <property type="match status" value="1"/>
</dbReference>
<proteinExistence type="predicted"/>